<dbReference type="EC" id="2.7.1.12" evidence="3"/>
<evidence type="ECO:0000313" key="9">
    <source>
        <dbReference type="EMBL" id="OGG65083.1"/>
    </source>
</evidence>
<evidence type="ECO:0000313" key="10">
    <source>
        <dbReference type="Proteomes" id="UP000177232"/>
    </source>
</evidence>
<keyword evidence="5" id="KW-0547">Nucleotide-binding</keyword>
<reference evidence="9 10" key="1">
    <citation type="journal article" date="2016" name="Nat. Commun.">
        <title>Thousands of microbial genomes shed light on interconnected biogeochemical processes in an aquifer system.</title>
        <authorList>
            <person name="Anantharaman K."/>
            <person name="Brown C.T."/>
            <person name="Hug L.A."/>
            <person name="Sharon I."/>
            <person name="Castelle C.J."/>
            <person name="Probst A.J."/>
            <person name="Thomas B.C."/>
            <person name="Singh A."/>
            <person name="Wilkins M.J."/>
            <person name="Karaoz U."/>
            <person name="Brodie E.L."/>
            <person name="Williams K.H."/>
            <person name="Hubbard S.S."/>
            <person name="Banfield J.F."/>
        </authorList>
    </citation>
    <scope>NUCLEOTIDE SEQUENCE [LARGE SCALE GENOMIC DNA]</scope>
</reference>
<dbReference type="InterPro" id="IPR031322">
    <property type="entry name" value="Shikimate/glucono_kinase"/>
</dbReference>
<keyword evidence="4" id="KW-0808">Transferase</keyword>
<dbReference type="PRINTS" id="PR01100">
    <property type="entry name" value="SHIKIMTKNASE"/>
</dbReference>
<dbReference type="PANTHER" id="PTHR43442:SF3">
    <property type="entry name" value="GLUCONOKINASE-RELATED"/>
    <property type="match status" value="1"/>
</dbReference>
<accession>A0A1F6DUM0</accession>
<keyword evidence="7" id="KW-0067">ATP-binding</keyword>
<dbReference type="GO" id="GO:0005524">
    <property type="term" value="F:ATP binding"/>
    <property type="evidence" value="ECO:0007669"/>
    <property type="project" value="UniProtKB-KW"/>
</dbReference>
<evidence type="ECO:0000256" key="6">
    <source>
        <dbReference type="ARBA" id="ARBA00022777"/>
    </source>
</evidence>
<dbReference type="AlphaFoldDB" id="A0A1F6DUM0"/>
<sequence length="162" mass="18406">MNKVIIIFGLPGTGKSTVGTQLAQDLRYEFYDMDKVLPLEMKEKLKNNEIIQEDDFSKYLAIFIKNVTALAHKKSVVISASIFKEKHRKMLLDSIPRHILFVLDAPIEVLRTRLRERPGHFFGGALIDEAIKESDPVFAPHFSIDANQSLGKVMAEISRHLT</sequence>
<dbReference type="EMBL" id="MFLJ01000001">
    <property type="protein sequence ID" value="OGG65083.1"/>
    <property type="molecule type" value="Genomic_DNA"/>
</dbReference>
<dbReference type="Proteomes" id="UP000177232">
    <property type="component" value="Unassembled WGS sequence"/>
</dbReference>
<dbReference type="InterPro" id="IPR006001">
    <property type="entry name" value="Therm_gnt_kin"/>
</dbReference>
<evidence type="ECO:0000256" key="3">
    <source>
        <dbReference type="ARBA" id="ARBA00012054"/>
    </source>
</evidence>
<keyword evidence="6" id="KW-0418">Kinase</keyword>
<protein>
    <recommendedName>
        <fullName evidence="3">gluconokinase</fullName>
        <ecNumber evidence="3">2.7.1.12</ecNumber>
    </recommendedName>
</protein>
<dbReference type="STRING" id="1798496.A3C94_02310"/>
<evidence type="ECO:0000256" key="7">
    <source>
        <dbReference type="ARBA" id="ARBA00022840"/>
    </source>
</evidence>
<dbReference type="PANTHER" id="PTHR43442">
    <property type="entry name" value="GLUCONOKINASE-RELATED"/>
    <property type="match status" value="1"/>
</dbReference>
<evidence type="ECO:0000256" key="5">
    <source>
        <dbReference type="ARBA" id="ARBA00022741"/>
    </source>
</evidence>
<dbReference type="GO" id="GO:0046316">
    <property type="term" value="F:gluconokinase activity"/>
    <property type="evidence" value="ECO:0007669"/>
    <property type="project" value="UniProtKB-EC"/>
</dbReference>
<dbReference type="InterPro" id="IPR027417">
    <property type="entry name" value="P-loop_NTPase"/>
</dbReference>
<dbReference type="Pfam" id="PF01202">
    <property type="entry name" value="SKI"/>
    <property type="match status" value="1"/>
</dbReference>
<evidence type="ECO:0000256" key="8">
    <source>
        <dbReference type="ARBA" id="ARBA00048090"/>
    </source>
</evidence>
<comment type="catalytic activity">
    <reaction evidence="8">
        <text>D-gluconate + ATP = 6-phospho-D-gluconate + ADP + H(+)</text>
        <dbReference type="Rhea" id="RHEA:19433"/>
        <dbReference type="ChEBI" id="CHEBI:15378"/>
        <dbReference type="ChEBI" id="CHEBI:18391"/>
        <dbReference type="ChEBI" id="CHEBI:30616"/>
        <dbReference type="ChEBI" id="CHEBI:58759"/>
        <dbReference type="ChEBI" id="CHEBI:456216"/>
        <dbReference type="EC" id="2.7.1.12"/>
    </reaction>
</comment>
<comment type="pathway">
    <text evidence="1">Carbohydrate acid metabolism.</text>
</comment>
<dbReference type="GO" id="GO:0005975">
    <property type="term" value="P:carbohydrate metabolic process"/>
    <property type="evidence" value="ECO:0007669"/>
    <property type="project" value="InterPro"/>
</dbReference>
<proteinExistence type="inferred from homology"/>
<evidence type="ECO:0000256" key="2">
    <source>
        <dbReference type="ARBA" id="ARBA00008420"/>
    </source>
</evidence>
<name>A0A1F6DUM0_9BACT</name>
<gene>
    <name evidence="9" type="ORF">A3C94_02310</name>
</gene>
<comment type="similarity">
    <text evidence="2">Belongs to the gluconokinase GntK/GntV family.</text>
</comment>
<organism evidence="9 10">
    <name type="scientific">Candidatus Kaiserbacteria bacterium RIFCSPHIGHO2_02_FULL_55_17</name>
    <dbReference type="NCBI Taxonomy" id="1798496"/>
    <lineage>
        <taxon>Bacteria</taxon>
        <taxon>Candidatus Kaiseribacteriota</taxon>
    </lineage>
</organism>
<evidence type="ECO:0000256" key="4">
    <source>
        <dbReference type="ARBA" id="ARBA00022679"/>
    </source>
</evidence>
<evidence type="ECO:0000256" key="1">
    <source>
        <dbReference type="ARBA" id="ARBA00004761"/>
    </source>
</evidence>
<dbReference type="SUPFAM" id="SSF52540">
    <property type="entry name" value="P-loop containing nucleoside triphosphate hydrolases"/>
    <property type="match status" value="1"/>
</dbReference>
<dbReference type="GO" id="GO:0005737">
    <property type="term" value="C:cytoplasm"/>
    <property type="evidence" value="ECO:0007669"/>
    <property type="project" value="TreeGrafter"/>
</dbReference>
<comment type="caution">
    <text evidence="9">The sequence shown here is derived from an EMBL/GenBank/DDBJ whole genome shotgun (WGS) entry which is preliminary data.</text>
</comment>
<dbReference type="Gene3D" id="3.40.50.300">
    <property type="entry name" value="P-loop containing nucleotide triphosphate hydrolases"/>
    <property type="match status" value="1"/>
</dbReference>